<keyword evidence="1" id="KW-0812">Transmembrane</keyword>
<evidence type="ECO:0008006" key="4">
    <source>
        <dbReference type="Google" id="ProtNLM"/>
    </source>
</evidence>
<gene>
    <name evidence="2" type="ORF">A2690_04105</name>
</gene>
<sequence length="107" mass="11824">MIAKTQRTTPAMSNFWTGFTVGATVLFFLGTKKGRSALKQIMDFAEHLENNIDDIVESAVETKTNKNKLITGATNITDLISKIQSALPEKRDISKFFVKNGKTLKSA</sequence>
<proteinExistence type="predicted"/>
<reference evidence="2 3" key="1">
    <citation type="journal article" date="2016" name="Nat. Commun.">
        <title>Thousands of microbial genomes shed light on interconnected biogeochemical processes in an aquifer system.</title>
        <authorList>
            <person name="Anantharaman K."/>
            <person name="Brown C.T."/>
            <person name="Hug L.A."/>
            <person name="Sharon I."/>
            <person name="Castelle C.J."/>
            <person name="Probst A.J."/>
            <person name="Thomas B.C."/>
            <person name="Singh A."/>
            <person name="Wilkins M.J."/>
            <person name="Karaoz U."/>
            <person name="Brodie E.L."/>
            <person name="Williams K.H."/>
            <person name="Hubbard S.S."/>
            <person name="Banfield J.F."/>
        </authorList>
    </citation>
    <scope>NUCLEOTIDE SEQUENCE [LARGE SCALE GENOMIC DNA]</scope>
</reference>
<protein>
    <recommendedName>
        <fullName evidence="4">YtxH domain-containing protein</fullName>
    </recommendedName>
</protein>
<dbReference type="AlphaFoldDB" id="A0A1F7GCJ7"/>
<name>A0A1F7GCJ7_9BACT</name>
<keyword evidence="1" id="KW-0472">Membrane</keyword>
<evidence type="ECO:0000313" key="2">
    <source>
        <dbReference type="EMBL" id="OGK16505.1"/>
    </source>
</evidence>
<comment type="caution">
    <text evidence="2">The sequence shown here is derived from an EMBL/GenBank/DDBJ whole genome shotgun (WGS) entry which is preliminary data.</text>
</comment>
<dbReference type="Proteomes" id="UP000178372">
    <property type="component" value="Unassembled WGS sequence"/>
</dbReference>
<dbReference type="EMBL" id="MFZF01000016">
    <property type="protein sequence ID" value="OGK16505.1"/>
    <property type="molecule type" value="Genomic_DNA"/>
</dbReference>
<organism evidence="2 3">
    <name type="scientific">Candidatus Roizmanbacteria bacterium RIFCSPHIGHO2_01_FULL_39_12b</name>
    <dbReference type="NCBI Taxonomy" id="1802030"/>
    <lineage>
        <taxon>Bacteria</taxon>
        <taxon>Candidatus Roizmaniibacteriota</taxon>
    </lineage>
</organism>
<feature type="transmembrane region" description="Helical" evidence="1">
    <location>
        <begin position="12"/>
        <end position="30"/>
    </location>
</feature>
<keyword evidence="1" id="KW-1133">Transmembrane helix</keyword>
<evidence type="ECO:0000256" key="1">
    <source>
        <dbReference type="SAM" id="Phobius"/>
    </source>
</evidence>
<evidence type="ECO:0000313" key="3">
    <source>
        <dbReference type="Proteomes" id="UP000178372"/>
    </source>
</evidence>
<accession>A0A1F7GCJ7</accession>